<evidence type="ECO:0000256" key="9">
    <source>
        <dbReference type="ARBA" id="ARBA00022989"/>
    </source>
</evidence>
<dbReference type="GO" id="GO:0008250">
    <property type="term" value="C:oligosaccharyltransferase complex"/>
    <property type="evidence" value="ECO:0007669"/>
    <property type="project" value="InterPro"/>
</dbReference>
<evidence type="ECO:0000256" key="1">
    <source>
        <dbReference type="ARBA" id="ARBA00002791"/>
    </source>
</evidence>
<accession>A0A8S1GN41</accession>
<evidence type="ECO:0000313" key="17">
    <source>
        <dbReference type="Proteomes" id="UP000835052"/>
    </source>
</evidence>
<dbReference type="EMBL" id="CAJGYM010000001">
    <property type="protein sequence ID" value="CAD6184897.1"/>
    <property type="molecule type" value="Genomic_DNA"/>
</dbReference>
<dbReference type="GO" id="GO:0006487">
    <property type="term" value="P:protein N-linked glycosylation"/>
    <property type="evidence" value="ECO:0007669"/>
    <property type="project" value="TreeGrafter"/>
</dbReference>
<keyword evidence="7" id="KW-0732">Signal</keyword>
<keyword evidence="9 13" id="KW-1133">Transmembrane helix</keyword>
<evidence type="ECO:0000313" key="16">
    <source>
        <dbReference type="EMBL" id="CAD6184897.1"/>
    </source>
</evidence>
<reference evidence="16" key="1">
    <citation type="submission" date="2020-10" db="EMBL/GenBank/DDBJ databases">
        <authorList>
            <person name="Kikuchi T."/>
        </authorList>
    </citation>
    <scope>NUCLEOTIDE SEQUENCE</scope>
    <source>
        <strain evidence="16">NKZ352</strain>
    </source>
</reference>
<evidence type="ECO:0000259" key="15">
    <source>
        <dbReference type="Pfam" id="PF25147"/>
    </source>
</evidence>
<dbReference type="AlphaFoldDB" id="A0A8S1GN41"/>
<keyword evidence="17" id="KW-1185">Reference proteome</keyword>
<evidence type="ECO:0000256" key="12">
    <source>
        <dbReference type="ARBA" id="ARBA00032139"/>
    </source>
</evidence>
<evidence type="ECO:0000256" key="2">
    <source>
        <dbReference type="ARBA" id="ARBA00004477"/>
    </source>
</evidence>
<keyword evidence="6 13" id="KW-0812">Transmembrane</keyword>
<comment type="subcellular location">
    <subcellularLocation>
        <location evidence="2">Endoplasmic reticulum membrane</location>
        <topology evidence="2">Multi-pass membrane protein</topology>
    </subcellularLocation>
</comment>
<evidence type="ECO:0000259" key="14">
    <source>
        <dbReference type="Pfam" id="PF23860"/>
    </source>
</evidence>
<evidence type="ECO:0000256" key="11">
    <source>
        <dbReference type="ARBA" id="ARBA00030078"/>
    </source>
</evidence>
<feature type="transmembrane region" description="Helical" evidence="13">
    <location>
        <begin position="312"/>
        <end position="330"/>
    </location>
</feature>
<evidence type="ECO:0000256" key="6">
    <source>
        <dbReference type="ARBA" id="ARBA00022692"/>
    </source>
</evidence>
<dbReference type="Pfam" id="PF23860">
    <property type="entry name" value="Ribophorin_II_3rd"/>
    <property type="match status" value="1"/>
</dbReference>
<comment type="similarity">
    <text evidence="4">Belongs to the SWP1 family.</text>
</comment>
<dbReference type="Proteomes" id="UP000835052">
    <property type="component" value="Unassembled WGS sequence"/>
</dbReference>
<evidence type="ECO:0000256" key="5">
    <source>
        <dbReference type="ARBA" id="ARBA00017612"/>
    </source>
</evidence>
<protein>
    <recommendedName>
        <fullName evidence="5">Dolichyl-diphosphooligosaccharide--protein glycosyltransferase subunit 2</fullName>
    </recommendedName>
    <alternativeName>
        <fullName evidence="12">Ribophorin II</fullName>
    </alternativeName>
    <alternativeName>
        <fullName evidence="11">Ribophorin-2</fullName>
    </alternativeName>
</protein>
<evidence type="ECO:0000256" key="3">
    <source>
        <dbReference type="ARBA" id="ARBA00004922"/>
    </source>
</evidence>
<keyword evidence="8" id="KW-0256">Endoplasmic reticulum</keyword>
<name>A0A8S1GN41_9PELO</name>
<dbReference type="Pfam" id="PF25147">
    <property type="entry name" value="Ribophorin_II_C"/>
    <property type="match status" value="1"/>
</dbReference>
<sequence>MRVRNIVSYAICRRFRCASLRSPQNFEQLTIQRPTILAKTDCVCSSVLSLLKSLPPLIGKMKLLVLLATLLGAAFCAQASEEITIANFKAGILAKEQTPNDEALKSIVVFSKSSHVLQGDASGRLYVSFNVQKKAGGAAVQPEQAFITLEHVETGKDAVFIAEKTGDKLVLDLALKSSLKKLNLDGKFKLSLIVGGSTIKTPVNWHFADATLELPTSPVIIPKSQEILYDALPEIKHMFRQPEKRPSAVISDAFTLLCLAPLGFLLLAWLKIGINFNNAPLSIWTPLFHIGLAGIFALYFVFWLQLNMFETLKYLAILGFVTFLAGNRVLRAIADQRKSKAE</sequence>
<dbReference type="PANTHER" id="PTHR12640">
    <property type="entry name" value="RIBOPHORIN II"/>
    <property type="match status" value="1"/>
</dbReference>
<evidence type="ECO:0000256" key="4">
    <source>
        <dbReference type="ARBA" id="ARBA00009038"/>
    </source>
</evidence>
<feature type="domain" description="Ribophorin II third" evidence="14">
    <location>
        <begin position="87"/>
        <end position="212"/>
    </location>
</feature>
<evidence type="ECO:0000256" key="13">
    <source>
        <dbReference type="SAM" id="Phobius"/>
    </source>
</evidence>
<dbReference type="OrthoDB" id="432292at2759"/>
<comment type="function">
    <text evidence="1">Subunit of the oligosaccharyl transferase (OST) complex that catalyzes the initial transfer of a defined glycan (Glc(3)Man(9)GlcNAc(2) in eukaryotes) from the lipid carrier dolichol-pyrophosphate to an asparagine residue within an Asn-X-Ser/Thr consensus motif in nascent polypeptide chains, the first step in protein N-glycosylation. N-glycosylation occurs cotranslationally and the complex associates with the Sec61 complex at the channel-forming translocon complex that mediates protein translocation across the endoplasmic reticulum (ER). All subunits are required for a maximal enzyme activity.</text>
</comment>
<evidence type="ECO:0000256" key="8">
    <source>
        <dbReference type="ARBA" id="ARBA00022824"/>
    </source>
</evidence>
<evidence type="ECO:0000256" key="7">
    <source>
        <dbReference type="ARBA" id="ARBA00022729"/>
    </source>
</evidence>
<dbReference type="InterPro" id="IPR055374">
    <property type="entry name" value="Ribophorin_II_3rd"/>
</dbReference>
<dbReference type="PANTHER" id="PTHR12640:SF0">
    <property type="entry name" value="DOLICHYL-DIPHOSPHOOLIGOSACCHARIDE--PROTEIN GLYCOSYLTRANSFERASE SUBUNIT 2"/>
    <property type="match status" value="1"/>
</dbReference>
<evidence type="ECO:0000256" key="10">
    <source>
        <dbReference type="ARBA" id="ARBA00023136"/>
    </source>
</evidence>
<feature type="domain" description="Ribophorin II C-terminal" evidence="15">
    <location>
        <begin position="239"/>
        <end position="337"/>
    </location>
</feature>
<feature type="transmembrane region" description="Helical" evidence="13">
    <location>
        <begin position="281"/>
        <end position="306"/>
    </location>
</feature>
<dbReference type="InterPro" id="IPR056790">
    <property type="entry name" value="Ribophorin_II_C"/>
</dbReference>
<gene>
    <name evidence="16" type="ORF">CAUJ_LOCUS816</name>
</gene>
<comment type="caution">
    <text evidence="16">The sequence shown here is derived from an EMBL/GenBank/DDBJ whole genome shotgun (WGS) entry which is preliminary data.</text>
</comment>
<keyword evidence="10 13" id="KW-0472">Membrane</keyword>
<dbReference type="InterPro" id="IPR008814">
    <property type="entry name" value="Swp1"/>
</dbReference>
<comment type="pathway">
    <text evidence="3">Protein modification; protein glycosylation.</text>
</comment>
<feature type="transmembrane region" description="Helical" evidence="13">
    <location>
        <begin position="248"/>
        <end position="269"/>
    </location>
</feature>
<proteinExistence type="inferred from homology"/>
<organism evidence="16 17">
    <name type="scientific">Caenorhabditis auriculariae</name>
    <dbReference type="NCBI Taxonomy" id="2777116"/>
    <lineage>
        <taxon>Eukaryota</taxon>
        <taxon>Metazoa</taxon>
        <taxon>Ecdysozoa</taxon>
        <taxon>Nematoda</taxon>
        <taxon>Chromadorea</taxon>
        <taxon>Rhabditida</taxon>
        <taxon>Rhabditina</taxon>
        <taxon>Rhabditomorpha</taxon>
        <taxon>Rhabditoidea</taxon>
        <taxon>Rhabditidae</taxon>
        <taxon>Peloderinae</taxon>
        <taxon>Caenorhabditis</taxon>
    </lineage>
</organism>